<proteinExistence type="predicted"/>
<gene>
    <name evidence="1" type="ORF">DFQ59_101320</name>
</gene>
<dbReference type="OrthoDB" id="129521at2"/>
<sequence length="93" mass="10701">MTTLIIFHEVEDGRRWASAWKQGPGSRQEMFARIGVTARCFRDPEHPDSTGLILEVPDMERFQTFMASEEAKKAMEEDRLKVGTMRVLAEFVP</sequence>
<reference evidence="1 2" key="1">
    <citation type="submission" date="2018-07" db="EMBL/GenBank/DDBJ databases">
        <title>Genomic Encyclopedia of Type Strains, Phase IV (KMG-IV): sequencing the most valuable type-strain genomes for metagenomic binning, comparative biology and taxonomic classification.</title>
        <authorList>
            <person name="Goeker M."/>
        </authorList>
    </citation>
    <scope>NUCLEOTIDE SEQUENCE [LARGE SCALE GENOMIC DNA]</scope>
    <source>
        <strain evidence="1 2">DSM 26407</strain>
    </source>
</reference>
<evidence type="ECO:0008006" key="3">
    <source>
        <dbReference type="Google" id="ProtNLM"/>
    </source>
</evidence>
<evidence type="ECO:0000313" key="2">
    <source>
        <dbReference type="Proteomes" id="UP000252707"/>
    </source>
</evidence>
<comment type="caution">
    <text evidence="1">The sequence shown here is derived from an EMBL/GenBank/DDBJ whole genome shotgun (WGS) entry which is preliminary data.</text>
</comment>
<protein>
    <recommendedName>
        <fullName evidence="3">DUF1330 domain-containing protein</fullName>
    </recommendedName>
</protein>
<accession>A0A369CHI0</accession>
<dbReference type="RefSeq" id="WP_114277907.1">
    <property type="nucleotide sequence ID" value="NZ_QPJY01000001.1"/>
</dbReference>
<name>A0A369CHI0_9GAMM</name>
<keyword evidence="2" id="KW-1185">Reference proteome</keyword>
<organism evidence="1 2">
    <name type="scientific">Thioalbus denitrificans</name>
    <dbReference type="NCBI Taxonomy" id="547122"/>
    <lineage>
        <taxon>Bacteria</taxon>
        <taxon>Pseudomonadati</taxon>
        <taxon>Pseudomonadota</taxon>
        <taxon>Gammaproteobacteria</taxon>
        <taxon>Chromatiales</taxon>
        <taxon>Ectothiorhodospiraceae</taxon>
        <taxon>Thioalbus</taxon>
    </lineage>
</organism>
<dbReference type="AlphaFoldDB" id="A0A369CHI0"/>
<evidence type="ECO:0000313" key="1">
    <source>
        <dbReference type="EMBL" id="RCX33021.1"/>
    </source>
</evidence>
<dbReference type="Proteomes" id="UP000252707">
    <property type="component" value="Unassembled WGS sequence"/>
</dbReference>
<dbReference type="EMBL" id="QPJY01000001">
    <property type="protein sequence ID" value="RCX33021.1"/>
    <property type="molecule type" value="Genomic_DNA"/>
</dbReference>